<comment type="caution">
    <text evidence="1">The sequence shown here is derived from an EMBL/GenBank/DDBJ whole genome shotgun (WGS) entry which is preliminary data.</text>
</comment>
<evidence type="ECO:0008006" key="3">
    <source>
        <dbReference type="Google" id="ProtNLM"/>
    </source>
</evidence>
<dbReference type="EMBL" id="MCOK01000001">
    <property type="protein sequence ID" value="OOC54291.1"/>
    <property type="molecule type" value="Genomic_DNA"/>
</dbReference>
<evidence type="ECO:0000313" key="1">
    <source>
        <dbReference type="EMBL" id="OOC54291.1"/>
    </source>
</evidence>
<protein>
    <recommendedName>
        <fullName evidence="3">HNH endonuclease</fullName>
    </recommendedName>
</protein>
<organism evidence="1 2">
    <name type="scientific">Nocardiopsis sinuspersici</name>
    <dbReference type="NCBI Taxonomy" id="501010"/>
    <lineage>
        <taxon>Bacteria</taxon>
        <taxon>Bacillati</taxon>
        <taxon>Actinomycetota</taxon>
        <taxon>Actinomycetes</taxon>
        <taxon>Streptosporangiales</taxon>
        <taxon>Nocardiopsidaceae</taxon>
        <taxon>Nocardiopsis</taxon>
    </lineage>
</organism>
<dbReference type="Proteomes" id="UP000189004">
    <property type="component" value="Unassembled WGS sequence"/>
</dbReference>
<dbReference type="STRING" id="501010.NOSIN_11150"/>
<proteinExistence type="predicted"/>
<evidence type="ECO:0000313" key="2">
    <source>
        <dbReference type="Proteomes" id="UP000189004"/>
    </source>
</evidence>
<keyword evidence="2" id="KW-1185">Reference proteome</keyword>
<gene>
    <name evidence="1" type="ORF">NOSIN_11150</name>
</gene>
<dbReference type="RefSeq" id="WP_077690694.1">
    <property type="nucleotide sequence ID" value="NZ_MCOK01000001.1"/>
</dbReference>
<name>A0A1V3C0F6_9ACTN</name>
<sequence>MATVFVYVGEKGRKNLDTGIRESVWGWKPGAVEGKSHLEVLQSLHAGDYLVLGYLGLGRIKAERAQGRTVSELIITRLTGGLYEAHIPVWDDETYPYRLPMDVLEVWKDVGRTDIGDDAWEALRRSATNSCTAIPSANEDSFMEKVLAKVLGEWQQELVQAGKAADASGDADDPADIAALDLPPVTDRLAYVRARTEQKALRRRKLAGRNEVPCDLCQLLLPKRLVHTAHIKRRSVTSRQERGDLSNVMFACVLGCDSLFEHGYVYVDADGAIRPAEQSANTPDLTTAVARLGDTCTAHTGASADYFSWHRHNIAHVKES</sequence>
<dbReference type="AlphaFoldDB" id="A0A1V3C0F6"/>
<reference evidence="2" key="1">
    <citation type="submission" date="2016-08" db="EMBL/GenBank/DDBJ databases">
        <authorList>
            <person name="Tokovenko B."/>
            <person name="Kalinowski J."/>
        </authorList>
    </citation>
    <scope>NUCLEOTIDE SEQUENCE [LARGE SCALE GENOMIC DNA]</scope>
    <source>
        <strain evidence="2">UTMC102</strain>
    </source>
</reference>
<accession>A0A1V3C0F6</accession>
<dbReference type="OrthoDB" id="9802640at2"/>